<evidence type="ECO:0000313" key="2">
    <source>
        <dbReference type="RefSeq" id="XP_056698608.1"/>
    </source>
</evidence>
<dbReference type="Gene3D" id="3.60.10.10">
    <property type="entry name" value="Endonuclease/exonuclease/phosphatase"/>
    <property type="match status" value="1"/>
</dbReference>
<protein>
    <recommendedName>
        <fullName evidence="3">Endonuclease/exonuclease/phosphatase domain-containing protein</fullName>
    </recommendedName>
</protein>
<dbReference type="SUPFAM" id="SSF56219">
    <property type="entry name" value="DNase I-like"/>
    <property type="match status" value="1"/>
</dbReference>
<dbReference type="PANTHER" id="PTHR33710">
    <property type="entry name" value="BNAC02G09200D PROTEIN"/>
    <property type="match status" value="1"/>
</dbReference>
<dbReference type="PANTHER" id="PTHR33710:SF87">
    <property type="entry name" value="ENDONUCLEASE_EXONUCLEASE_PHOSPHATASE FAMILY PROTEIN"/>
    <property type="match status" value="1"/>
</dbReference>
<dbReference type="RefSeq" id="XP_056698608.1">
    <property type="nucleotide sequence ID" value="XM_056842630.1"/>
</dbReference>
<name>A0ABM3RSK8_SPIOL</name>
<gene>
    <name evidence="2" type="primary">LOC130472160</name>
</gene>
<proteinExistence type="predicted"/>
<sequence>MEMLLLPVRSGIMDFEMCTQSNKLFQVHTVGAYYTWCNNQYGSNRIVSRMDRCLANQLWLDKFHMVTAEVLDMNVSDHCPILINFENSQVQRHTLFKFLNVFTEVNEFYELVDAQWRIQQHKHPLLDIWFKLKHLKPDLSLIISMISEEKSDLENLEKWSLIEEKIWQQKSRVDWIQLGDSNTKYFHAFIKERRSMNAIKVLLKDDGSRVCLQGSIKEEIVDFYRKLMGTAAQSIPMVDITIVEKGPLL</sequence>
<dbReference type="Proteomes" id="UP000813463">
    <property type="component" value="Chromosome 4"/>
</dbReference>
<reference evidence="1" key="1">
    <citation type="journal article" date="2021" name="Nat. Commun.">
        <title>Genomic analyses provide insights into spinach domestication and the genetic basis of agronomic traits.</title>
        <authorList>
            <person name="Cai X."/>
            <person name="Sun X."/>
            <person name="Xu C."/>
            <person name="Sun H."/>
            <person name="Wang X."/>
            <person name="Ge C."/>
            <person name="Zhang Z."/>
            <person name="Wang Q."/>
            <person name="Fei Z."/>
            <person name="Jiao C."/>
            <person name="Wang Q."/>
        </authorList>
    </citation>
    <scope>NUCLEOTIDE SEQUENCE [LARGE SCALE GENOMIC DNA]</scope>
    <source>
        <strain evidence="1">cv. Varoflay</strain>
    </source>
</reference>
<organism evidence="1 2">
    <name type="scientific">Spinacia oleracea</name>
    <name type="common">Spinach</name>
    <dbReference type="NCBI Taxonomy" id="3562"/>
    <lineage>
        <taxon>Eukaryota</taxon>
        <taxon>Viridiplantae</taxon>
        <taxon>Streptophyta</taxon>
        <taxon>Embryophyta</taxon>
        <taxon>Tracheophyta</taxon>
        <taxon>Spermatophyta</taxon>
        <taxon>Magnoliopsida</taxon>
        <taxon>eudicotyledons</taxon>
        <taxon>Gunneridae</taxon>
        <taxon>Pentapetalae</taxon>
        <taxon>Caryophyllales</taxon>
        <taxon>Chenopodiaceae</taxon>
        <taxon>Chenopodioideae</taxon>
        <taxon>Anserineae</taxon>
        <taxon>Spinacia</taxon>
    </lineage>
</organism>
<evidence type="ECO:0000313" key="1">
    <source>
        <dbReference type="Proteomes" id="UP000813463"/>
    </source>
</evidence>
<dbReference type="InterPro" id="IPR036691">
    <property type="entry name" value="Endo/exonu/phosph_ase_sf"/>
</dbReference>
<evidence type="ECO:0008006" key="3">
    <source>
        <dbReference type="Google" id="ProtNLM"/>
    </source>
</evidence>
<keyword evidence="1" id="KW-1185">Reference proteome</keyword>
<accession>A0ABM3RSK8</accession>
<dbReference type="GeneID" id="130472160"/>
<reference evidence="2" key="2">
    <citation type="submission" date="2025-08" db="UniProtKB">
        <authorList>
            <consortium name="RefSeq"/>
        </authorList>
    </citation>
    <scope>IDENTIFICATION</scope>
    <source>
        <tissue evidence="2">Leaf</tissue>
    </source>
</reference>